<dbReference type="InterPro" id="IPR017782">
    <property type="entry name" value="Hydroxyacylglutathione_Hdrlase"/>
</dbReference>
<evidence type="ECO:0000256" key="3">
    <source>
        <dbReference type="ARBA" id="ARBA00006759"/>
    </source>
</evidence>
<evidence type="ECO:0000313" key="10">
    <source>
        <dbReference type="Proteomes" id="UP000198539"/>
    </source>
</evidence>
<dbReference type="Gene3D" id="3.60.15.10">
    <property type="entry name" value="Ribonuclease Z/Hydroxyacylglutathione hydrolase-like"/>
    <property type="match status" value="1"/>
</dbReference>
<feature type="binding site" evidence="7">
    <location>
        <position position="58"/>
    </location>
    <ligand>
        <name>Zn(2+)</name>
        <dbReference type="ChEBI" id="CHEBI:29105"/>
        <label>1</label>
    </ligand>
</feature>
<proteinExistence type="inferred from homology"/>
<feature type="binding site" evidence="7">
    <location>
        <position position="114"/>
    </location>
    <ligand>
        <name>Zn(2+)</name>
        <dbReference type="ChEBI" id="CHEBI:29105"/>
        <label>1</label>
    </ligand>
</feature>
<comment type="catalytic activity">
    <reaction evidence="1 7">
        <text>an S-(2-hydroxyacyl)glutathione + H2O = a 2-hydroxy carboxylate + glutathione + H(+)</text>
        <dbReference type="Rhea" id="RHEA:21864"/>
        <dbReference type="ChEBI" id="CHEBI:15377"/>
        <dbReference type="ChEBI" id="CHEBI:15378"/>
        <dbReference type="ChEBI" id="CHEBI:57925"/>
        <dbReference type="ChEBI" id="CHEBI:58896"/>
        <dbReference type="ChEBI" id="CHEBI:71261"/>
        <dbReference type="EC" id="3.1.2.6"/>
    </reaction>
</comment>
<dbReference type="RefSeq" id="WP_092886156.1">
    <property type="nucleotide sequence ID" value="NZ_CP061498.1"/>
</dbReference>
<feature type="binding site" evidence="7">
    <location>
        <position position="56"/>
    </location>
    <ligand>
        <name>Zn(2+)</name>
        <dbReference type="ChEBI" id="CHEBI:29105"/>
        <label>1</label>
    </ligand>
</feature>
<evidence type="ECO:0000259" key="8">
    <source>
        <dbReference type="SMART" id="SM00849"/>
    </source>
</evidence>
<comment type="pathway">
    <text evidence="2 7">Secondary metabolite metabolism; methylglyoxal degradation; (R)-lactate from methylglyoxal: step 2/2.</text>
</comment>
<keyword evidence="4 7" id="KW-0479">Metal-binding</keyword>
<keyword evidence="10" id="KW-1185">Reference proteome</keyword>
<dbReference type="SMART" id="SM00849">
    <property type="entry name" value="Lactamase_B"/>
    <property type="match status" value="1"/>
</dbReference>
<dbReference type="EC" id="3.1.2.6" evidence="7"/>
<dbReference type="InterPro" id="IPR032282">
    <property type="entry name" value="HAGH_C"/>
</dbReference>
<dbReference type="GO" id="GO:0046872">
    <property type="term" value="F:metal ion binding"/>
    <property type="evidence" value="ECO:0007669"/>
    <property type="project" value="UniProtKB-KW"/>
</dbReference>
<organism evidence="9 10">
    <name type="scientific">Roseicitreum antarcticum</name>
    <dbReference type="NCBI Taxonomy" id="564137"/>
    <lineage>
        <taxon>Bacteria</taxon>
        <taxon>Pseudomonadati</taxon>
        <taxon>Pseudomonadota</taxon>
        <taxon>Alphaproteobacteria</taxon>
        <taxon>Rhodobacterales</taxon>
        <taxon>Paracoccaceae</taxon>
        <taxon>Roseicitreum</taxon>
    </lineage>
</organism>
<dbReference type="GO" id="GO:0019243">
    <property type="term" value="P:methylglyoxal catabolic process to D-lactate via S-lactoyl-glutathione"/>
    <property type="evidence" value="ECO:0007669"/>
    <property type="project" value="UniProtKB-UniRule"/>
</dbReference>
<dbReference type="NCBIfam" id="TIGR03413">
    <property type="entry name" value="GSH_gloB"/>
    <property type="match status" value="1"/>
</dbReference>
<dbReference type="InterPro" id="IPR050110">
    <property type="entry name" value="Glyoxalase_II_hydrolase"/>
</dbReference>
<reference evidence="9 10" key="1">
    <citation type="submission" date="2016-10" db="EMBL/GenBank/DDBJ databases">
        <authorList>
            <person name="de Groot N.N."/>
        </authorList>
    </citation>
    <scope>NUCLEOTIDE SEQUENCE [LARGE SCALE GENOMIC DNA]</scope>
    <source>
        <strain evidence="9 10">CGMCC 1.8894</strain>
    </source>
</reference>
<evidence type="ECO:0000256" key="6">
    <source>
        <dbReference type="ARBA" id="ARBA00022833"/>
    </source>
</evidence>
<dbReference type="InterPro" id="IPR036866">
    <property type="entry name" value="RibonucZ/Hydroxyglut_hydro"/>
</dbReference>
<dbReference type="InterPro" id="IPR001279">
    <property type="entry name" value="Metallo-B-lactamas"/>
</dbReference>
<feature type="binding site" evidence="7">
    <location>
        <position position="133"/>
    </location>
    <ligand>
        <name>Zn(2+)</name>
        <dbReference type="ChEBI" id="CHEBI:29105"/>
        <label>1</label>
    </ligand>
</feature>
<sequence length="255" mass="26964">MSLTLLTVPCLKDNYAYLIHDPETKATAVVDVPEAAPVLAALEDAGWRLSDILLTHHHHDHVGGVTEVQAATGARVIGAAADAHRLPPLSLELHPGDAVSVGAEAGVCLDVPGHTVGHLAFHFPQSALAFTGDSLMALGCGRLFEGTPAQMWESLTRLNALPGNTRICSGHDYTAANAAFALTIDPDNTALHDRSAGLDAAHAAGTPMAVCLLQLERDTNPFLRAGKTYIKRLMGLADASDAEVFAEIRARKDRF</sequence>
<dbReference type="Pfam" id="PF16123">
    <property type="entry name" value="HAGH_C"/>
    <property type="match status" value="1"/>
</dbReference>
<comment type="cofactor">
    <cofactor evidence="7">
        <name>Zn(2+)</name>
        <dbReference type="ChEBI" id="CHEBI:29105"/>
    </cofactor>
    <text evidence="7">Binds 2 Zn(2+) ions per subunit.</text>
</comment>
<protein>
    <recommendedName>
        <fullName evidence="7">Hydroxyacylglutathione hydrolase</fullName>
        <ecNumber evidence="7">3.1.2.6</ecNumber>
    </recommendedName>
    <alternativeName>
        <fullName evidence="7">Glyoxalase II</fullName>
        <shortName evidence="7">Glx II</shortName>
    </alternativeName>
</protein>
<dbReference type="HAMAP" id="MF_01374">
    <property type="entry name" value="Glyoxalase_2"/>
    <property type="match status" value="1"/>
</dbReference>
<dbReference type="STRING" id="564137.SAMN04488238_102451"/>
<dbReference type="SUPFAM" id="SSF56281">
    <property type="entry name" value="Metallo-hydrolase/oxidoreductase"/>
    <property type="match status" value="1"/>
</dbReference>
<feature type="binding site" evidence="7">
    <location>
        <position position="60"/>
    </location>
    <ligand>
        <name>Zn(2+)</name>
        <dbReference type="ChEBI" id="CHEBI:29105"/>
        <label>2</label>
    </ligand>
</feature>
<evidence type="ECO:0000256" key="7">
    <source>
        <dbReference type="HAMAP-Rule" id="MF_01374"/>
    </source>
</evidence>
<evidence type="ECO:0000256" key="1">
    <source>
        <dbReference type="ARBA" id="ARBA00001623"/>
    </source>
</evidence>
<evidence type="ECO:0000256" key="4">
    <source>
        <dbReference type="ARBA" id="ARBA00022723"/>
    </source>
</evidence>
<evidence type="ECO:0000256" key="5">
    <source>
        <dbReference type="ARBA" id="ARBA00022801"/>
    </source>
</evidence>
<name>A0A1H2UPC7_9RHOB</name>
<dbReference type="OrthoDB" id="9802248at2"/>
<dbReference type="EMBL" id="FNOM01000002">
    <property type="protein sequence ID" value="SDW57940.1"/>
    <property type="molecule type" value="Genomic_DNA"/>
</dbReference>
<dbReference type="Proteomes" id="UP000198539">
    <property type="component" value="Unassembled WGS sequence"/>
</dbReference>
<gene>
    <name evidence="7" type="primary">gloB</name>
    <name evidence="9" type="ORF">SAMN04488238_102451</name>
</gene>
<dbReference type="AlphaFoldDB" id="A0A1H2UPC7"/>
<dbReference type="UniPathway" id="UPA00619">
    <property type="reaction ID" value="UER00676"/>
</dbReference>
<feature type="binding site" evidence="7">
    <location>
        <position position="61"/>
    </location>
    <ligand>
        <name>Zn(2+)</name>
        <dbReference type="ChEBI" id="CHEBI:29105"/>
        <label>2</label>
    </ligand>
</feature>
<evidence type="ECO:0000313" key="9">
    <source>
        <dbReference type="EMBL" id="SDW57940.1"/>
    </source>
</evidence>
<dbReference type="GO" id="GO:0004416">
    <property type="term" value="F:hydroxyacylglutathione hydrolase activity"/>
    <property type="evidence" value="ECO:0007669"/>
    <property type="project" value="UniProtKB-UniRule"/>
</dbReference>
<comment type="similarity">
    <text evidence="3 7">Belongs to the metallo-beta-lactamase superfamily. Glyoxalase II family.</text>
</comment>
<dbReference type="Pfam" id="PF00753">
    <property type="entry name" value="Lactamase_B"/>
    <property type="match status" value="1"/>
</dbReference>
<accession>A0A1H2UPC7</accession>
<dbReference type="PANTHER" id="PTHR43705:SF1">
    <property type="entry name" value="HYDROXYACYLGLUTATHIONE HYDROLASE GLOB"/>
    <property type="match status" value="1"/>
</dbReference>
<keyword evidence="5 7" id="KW-0378">Hydrolase</keyword>
<dbReference type="InterPro" id="IPR035680">
    <property type="entry name" value="Clx_II_MBL"/>
</dbReference>
<dbReference type="PANTHER" id="PTHR43705">
    <property type="entry name" value="HYDROXYACYLGLUTATHIONE HYDROLASE"/>
    <property type="match status" value="1"/>
</dbReference>
<dbReference type="CDD" id="cd07723">
    <property type="entry name" value="hydroxyacylglutathione_hydrolase_MBL-fold"/>
    <property type="match status" value="1"/>
</dbReference>
<dbReference type="PIRSF" id="PIRSF005457">
    <property type="entry name" value="Glx"/>
    <property type="match status" value="1"/>
</dbReference>
<feature type="binding site" evidence="7">
    <location>
        <position position="133"/>
    </location>
    <ligand>
        <name>Zn(2+)</name>
        <dbReference type="ChEBI" id="CHEBI:29105"/>
        <label>2</label>
    </ligand>
</feature>
<keyword evidence="6 7" id="KW-0862">Zinc</keyword>
<feature type="binding site" evidence="7">
    <location>
        <position position="171"/>
    </location>
    <ligand>
        <name>Zn(2+)</name>
        <dbReference type="ChEBI" id="CHEBI:29105"/>
        <label>2</label>
    </ligand>
</feature>
<feature type="domain" description="Metallo-beta-lactamase" evidence="8">
    <location>
        <begin position="13"/>
        <end position="171"/>
    </location>
</feature>
<comment type="function">
    <text evidence="7">Thiolesterase that catalyzes the hydrolysis of S-D-lactoyl-glutathione to form glutathione and D-lactic acid.</text>
</comment>
<comment type="subunit">
    <text evidence="7">Monomer.</text>
</comment>
<evidence type="ECO:0000256" key="2">
    <source>
        <dbReference type="ARBA" id="ARBA00004963"/>
    </source>
</evidence>